<evidence type="ECO:0000313" key="2">
    <source>
        <dbReference type="EMBL" id="MDX7986655.1"/>
    </source>
</evidence>
<proteinExistence type="predicted"/>
<dbReference type="EMBL" id="VCDN01000014">
    <property type="protein sequence ID" value="MDX7986655.1"/>
    <property type="molecule type" value="Genomic_DNA"/>
</dbReference>
<feature type="transmembrane region" description="Helical" evidence="1">
    <location>
        <begin position="250"/>
        <end position="280"/>
    </location>
</feature>
<keyword evidence="1" id="KW-0472">Membrane</keyword>
<feature type="transmembrane region" description="Helical" evidence="1">
    <location>
        <begin position="130"/>
        <end position="163"/>
    </location>
</feature>
<gene>
    <name evidence="2" type="primary">benE</name>
    <name evidence="2" type="ORF">FE392_04795</name>
</gene>
<dbReference type="NCBIfam" id="TIGR00843">
    <property type="entry name" value="benE"/>
    <property type="match status" value="1"/>
</dbReference>
<reference evidence="3" key="1">
    <citation type="journal article" date="2024" name="Toxins">
        <title>Genome Sequence Analysis of Native Xenorhabdus Strains Isolated from Entomopathogenic Nematodes in Argentina.</title>
        <authorList>
            <person name="Palma L."/>
            <person name="Frizzo L."/>
            <person name="Kaiser S."/>
            <person name="Berry C."/>
            <person name="Caballero P."/>
            <person name="Bode H.B."/>
            <person name="Del Valle E.E."/>
        </authorList>
    </citation>
    <scope>NUCLEOTIDE SEQUENCE [LARGE SCALE GENOMIC DNA]</scope>
    <source>
        <strain evidence="3">12</strain>
    </source>
</reference>
<feature type="transmembrane region" description="Helical" evidence="1">
    <location>
        <begin position="352"/>
        <end position="385"/>
    </location>
</feature>
<feature type="transmembrane region" description="Helical" evidence="1">
    <location>
        <begin position="97"/>
        <end position="118"/>
    </location>
</feature>
<feature type="transmembrane region" description="Helical" evidence="1">
    <location>
        <begin position="169"/>
        <end position="189"/>
    </location>
</feature>
<dbReference type="PANTHER" id="PTHR30199:SF0">
    <property type="entry name" value="INNER MEMBRANE PROTEIN YDCO"/>
    <property type="match status" value="1"/>
</dbReference>
<comment type="caution">
    <text evidence="2">The sequence shown here is derived from an EMBL/GenBank/DDBJ whole genome shotgun (WGS) entry which is preliminary data.</text>
</comment>
<feature type="transmembrane region" description="Helical" evidence="1">
    <location>
        <begin position="292"/>
        <end position="316"/>
    </location>
</feature>
<name>A0ABU4S7K7_9GAMM</name>
<sequence length="393" mass="41541">MFNLSFFKDFSPAAFITGFVAVLVSYASSIAIILQAMTAIGVEPSQIGAWLSMLGFGMGITTIALSLYYRTPILTAWSTPGIALLATNVSGISVNEAIGVFIFASALMLICGITGLFARLMNYIPHSIAAAMLAGILLRFCLDAFVVLPINFWLCGAMLFVYLIARRYFPLYAVISTLMVGLIVCIISGDLNLAGESIAFSMPELVMPQFNATALISIGIPFFIVTMVSQNAPGTATLQAAGYPPRASKLLTWTSLTAIILAPLGGFSICISAITAAICMGSDVHPDKQKRYVAAVSAGFCYLLAGVLGGAIFYLFSAFPSTLIKSLAGLALIGTFANSLNLAIKDERTRDAAIICFLTTASGANLLGVSSVFWGLVVGIVAHSLLKKRTKIK</sequence>
<feature type="transmembrane region" description="Helical" evidence="1">
    <location>
        <begin position="210"/>
        <end position="230"/>
    </location>
</feature>
<organism evidence="2 3">
    <name type="scientific">Xenorhabdus santafensis</name>
    <dbReference type="NCBI Taxonomy" id="2582833"/>
    <lineage>
        <taxon>Bacteria</taxon>
        <taxon>Pseudomonadati</taxon>
        <taxon>Pseudomonadota</taxon>
        <taxon>Gammaproteobacteria</taxon>
        <taxon>Enterobacterales</taxon>
        <taxon>Morganellaceae</taxon>
        <taxon>Xenorhabdus</taxon>
    </lineage>
</organism>
<accession>A0ABU4S7K7</accession>
<keyword evidence="1" id="KW-0812">Transmembrane</keyword>
<dbReference type="PANTHER" id="PTHR30199">
    <property type="entry name" value="MFS FAMILY TRANSPORTER, PREDICTED SUBSTRATE BENZOATE"/>
    <property type="match status" value="1"/>
</dbReference>
<protein>
    <submittedName>
        <fullName evidence="2">Benzoate/H(+) symporter BenE family transporter</fullName>
    </submittedName>
</protein>
<dbReference type="Pfam" id="PF03594">
    <property type="entry name" value="BenE"/>
    <property type="match status" value="1"/>
</dbReference>
<evidence type="ECO:0000256" key="1">
    <source>
        <dbReference type="SAM" id="Phobius"/>
    </source>
</evidence>
<dbReference type="RefSeq" id="WP_319929090.1">
    <property type="nucleotide sequence ID" value="NZ_VCDN01000014.1"/>
</dbReference>
<dbReference type="Proteomes" id="UP001271890">
    <property type="component" value="Unassembled WGS sequence"/>
</dbReference>
<dbReference type="InterPro" id="IPR004711">
    <property type="entry name" value="Benzoate_Transporter"/>
</dbReference>
<feature type="transmembrane region" description="Helical" evidence="1">
    <location>
        <begin position="12"/>
        <end position="35"/>
    </location>
</feature>
<feature type="transmembrane region" description="Helical" evidence="1">
    <location>
        <begin position="47"/>
        <end position="69"/>
    </location>
</feature>
<evidence type="ECO:0000313" key="3">
    <source>
        <dbReference type="Proteomes" id="UP001271890"/>
    </source>
</evidence>
<keyword evidence="1" id="KW-1133">Transmembrane helix</keyword>
<feature type="transmembrane region" description="Helical" evidence="1">
    <location>
        <begin position="322"/>
        <end position="340"/>
    </location>
</feature>
<keyword evidence="3" id="KW-1185">Reference proteome</keyword>